<reference evidence="1 2" key="1">
    <citation type="submission" date="2020-02" db="EMBL/GenBank/DDBJ databases">
        <title>Whole-genome analyses of novel actinobacteria.</title>
        <authorList>
            <person name="Sahin N."/>
            <person name="Tokatli A."/>
        </authorList>
    </citation>
    <scope>NUCLEOTIDE SEQUENCE [LARGE SCALE GENOMIC DNA]</scope>
    <source>
        <strain evidence="1 2">YC419</strain>
    </source>
</reference>
<dbReference type="Proteomes" id="UP001518140">
    <property type="component" value="Unassembled WGS sequence"/>
</dbReference>
<keyword evidence="1" id="KW-0067">ATP-binding</keyword>
<evidence type="ECO:0000313" key="1">
    <source>
        <dbReference type="EMBL" id="NGO41733.1"/>
    </source>
</evidence>
<dbReference type="GO" id="GO:0005524">
    <property type="term" value="F:ATP binding"/>
    <property type="evidence" value="ECO:0007669"/>
    <property type="project" value="UniProtKB-KW"/>
</dbReference>
<name>A0ABX0DIV1_9ACTN</name>
<accession>A0ABX0DIV1</accession>
<keyword evidence="2" id="KW-1185">Reference proteome</keyword>
<gene>
    <name evidence="1" type="ORF">G6048_05935</name>
</gene>
<protein>
    <submittedName>
        <fullName evidence="1">ATP-binding protein</fullName>
    </submittedName>
</protein>
<comment type="caution">
    <text evidence="1">The sequence shown here is derived from an EMBL/GenBank/DDBJ whole genome shotgun (WGS) entry which is preliminary data.</text>
</comment>
<dbReference type="EMBL" id="JAAKZX010000011">
    <property type="protein sequence ID" value="NGO41733.1"/>
    <property type="molecule type" value="Genomic_DNA"/>
</dbReference>
<keyword evidence="1" id="KW-0547">Nucleotide-binding</keyword>
<feature type="non-terminal residue" evidence="1">
    <location>
        <position position="1"/>
    </location>
</feature>
<evidence type="ECO:0000313" key="2">
    <source>
        <dbReference type="Proteomes" id="UP001518140"/>
    </source>
</evidence>
<organism evidence="1 2">
    <name type="scientific">Streptomyces ureilyticus</name>
    <dbReference type="NCBI Taxonomy" id="1775131"/>
    <lineage>
        <taxon>Bacteria</taxon>
        <taxon>Bacillati</taxon>
        <taxon>Actinomycetota</taxon>
        <taxon>Actinomycetes</taxon>
        <taxon>Kitasatosporales</taxon>
        <taxon>Streptomycetaceae</taxon>
        <taxon>Streptomyces</taxon>
    </lineage>
</organism>
<proteinExistence type="predicted"/>
<sequence>SWGWHPLAGALNGKVVWALFRLHTAG</sequence>